<dbReference type="Proteomes" id="UP000250321">
    <property type="component" value="Unassembled WGS sequence"/>
</dbReference>
<proteinExistence type="predicted"/>
<comment type="caution">
    <text evidence="2">The sequence shown here is derived from an EMBL/GenBank/DDBJ whole genome shotgun (WGS) entry which is preliminary data.</text>
</comment>
<protein>
    <submittedName>
        <fullName evidence="2">Uncharacterized protein</fullName>
    </submittedName>
</protein>
<evidence type="ECO:0000256" key="1">
    <source>
        <dbReference type="SAM" id="MobiDB-lite"/>
    </source>
</evidence>
<name>A0A314XJ36_PRUYE</name>
<organism evidence="2 3">
    <name type="scientific">Prunus yedoensis var. nudiflora</name>
    <dbReference type="NCBI Taxonomy" id="2094558"/>
    <lineage>
        <taxon>Eukaryota</taxon>
        <taxon>Viridiplantae</taxon>
        <taxon>Streptophyta</taxon>
        <taxon>Embryophyta</taxon>
        <taxon>Tracheophyta</taxon>
        <taxon>Spermatophyta</taxon>
        <taxon>Magnoliopsida</taxon>
        <taxon>eudicotyledons</taxon>
        <taxon>Gunneridae</taxon>
        <taxon>Pentapetalae</taxon>
        <taxon>rosids</taxon>
        <taxon>fabids</taxon>
        <taxon>Rosales</taxon>
        <taxon>Rosaceae</taxon>
        <taxon>Amygdaloideae</taxon>
        <taxon>Amygdaleae</taxon>
        <taxon>Prunus</taxon>
    </lineage>
</organism>
<gene>
    <name evidence="2" type="ORF">Pyn_19444</name>
</gene>
<feature type="region of interest" description="Disordered" evidence="1">
    <location>
        <begin position="30"/>
        <end position="60"/>
    </location>
</feature>
<dbReference type="EMBL" id="PJQY01002642">
    <property type="protein sequence ID" value="PQP91938.1"/>
    <property type="molecule type" value="Genomic_DNA"/>
</dbReference>
<accession>A0A314XJ36</accession>
<evidence type="ECO:0000313" key="2">
    <source>
        <dbReference type="EMBL" id="PQP91938.1"/>
    </source>
</evidence>
<evidence type="ECO:0000313" key="3">
    <source>
        <dbReference type="Proteomes" id="UP000250321"/>
    </source>
</evidence>
<keyword evidence="3" id="KW-1185">Reference proteome</keyword>
<dbReference type="AlphaFoldDB" id="A0A314XJ36"/>
<sequence>MARFYAPRFFAPPPQLALWRLRPQLKSRSLLRPKEGPPPWVQPRPAYSVEKARPRPSSPY</sequence>
<reference evidence="2 3" key="1">
    <citation type="submission" date="2018-02" db="EMBL/GenBank/DDBJ databases">
        <title>Draft genome of wild Prunus yedoensis var. nudiflora.</title>
        <authorList>
            <person name="Baek S."/>
            <person name="Kim J.-H."/>
            <person name="Choi K."/>
            <person name="Kim G.-B."/>
            <person name="Cho A."/>
            <person name="Jang H."/>
            <person name="Shin C.-H."/>
            <person name="Yu H.-J."/>
            <person name="Mun J.-H."/>
        </authorList>
    </citation>
    <scope>NUCLEOTIDE SEQUENCE [LARGE SCALE GENOMIC DNA]</scope>
    <source>
        <strain evidence="3">cv. Jeju island</strain>
        <tissue evidence="2">Leaf</tissue>
    </source>
</reference>